<evidence type="ECO:0000313" key="2">
    <source>
        <dbReference type="Proteomes" id="UP000074108"/>
    </source>
</evidence>
<evidence type="ECO:0000313" key="1">
    <source>
        <dbReference type="EMBL" id="KUP06848.1"/>
    </source>
</evidence>
<keyword evidence="2" id="KW-1185">Reference proteome</keyword>
<gene>
    <name evidence="1" type="ORF">Q75_07125</name>
</gene>
<comment type="caution">
    <text evidence="1">The sequence shown here is derived from an EMBL/GenBank/DDBJ whole genome shotgun (WGS) entry which is preliminary data.</text>
</comment>
<dbReference type="EMBL" id="LDYG01000026">
    <property type="protein sequence ID" value="KUP06848.1"/>
    <property type="molecule type" value="Genomic_DNA"/>
</dbReference>
<proteinExistence type="predicted"/>
<dbReference type="Proteomes" id="UP000074108">
    <property type="component" value="Unassembled WGS sequence"/>
</dbReference>
<sequence>MYHQLPIMKSYKKATGIISQAVIRCHSAGMRSTIPNLMLLTGYAEEFILEAMEYNYQSNYSRVRLKYFENAK</sequence>
<dbReference type="STRING" id="1150625.Q75_07125"/>
<dbReference type="PATRIC" id="fig|1150625.3.peg.1494"/>
<name>A0A147K972_9BACI</name>
<dbReference type="RefSeq" id="WP_059350892.1">
    <property type="nucleotide sequence ID" value="NZ_LDYG01000026.1"/>
</dbReference>
<organism evidence="1 2">
    <name type="scientific">Bacillus coahuilensis p1.1.43</name>
    <dbReference type="NCBI Taxonomy" id="1150625"/>
    <lineage>
        <taxon>Bacteria</taxon>
        <taxon>Bacillati</taxon>
        <taxon>Bacillota</taxon>
        <taxon>Bacilli</taxon>
        <taxon>Bacillales</taxon>
        <taxon>Bacillaceae</taxon>
        <taxon>Bacillus</taxon>
    </lineage>
</organism>
<protein>
    <submittedName>
        <fullName evidence="1">Uncharacterized protein</fullName>
    </submittedName>
</protein>
<dbReference type="AlphaFoldDB" id="A0A147K972"/>
<accession>A0A147K972</accession>
<reference evidence="1 2" key="1">
    <citation type="journal article" date="2016" name="Front. Microbiol.">
        <title>Microevolution Analysis of Bacillus coahuilensis Unveils Differences in Phosphorus Acquisition Strategies and Their Regulation.</title>
        <authorList>
            <person name="Gomez-Lunar Z."/>
            <person name="Hernandez-Gonzalez I."/>
            <person name="Rodriguez-Torres M.D."/>
            <person name="Souza V."/>
            <person name="Olmedo-Alvarez G."/>
        </authorList>
    </citation>
    <scope>NUCLEOTIDE SEQUENCE [LARGE SCALE GENOMIC DNA]</scope>
    <source>
        <strain evidence="2">p1.1.43</strain>
    </source>
</reference>